<evidence type="ECO:0000313" key="5">
    <source>
        <dbReference type="Proteomes" id="UP000053477"/>
    </source>
</evidence>
<dbReference type="Gene3D" id="3.40.50.720">
    <property type="entry name" value="NAD(P)-binding Rossmann-like Domain"/>
    <property type="match status" value="1"/>
</dbReference>
<reference evidence="4 5" key="1">
    <citation type="submission" date="2015-04" db="EMBL/GenBank/DDBJ databases">
        <title>Complete genome sequence of Schizopora paradoxa KUC8140, a cosmopolitan wood degrader in East Asia.</title>
        <authorList>
            <consortium name="DOE Joint Genome Institute"/>
            <person name="Min B."/>
            <person name="Park H."/>
            <person name="Jang Y."/>
            <person name="Kim J.-J."/>
            <person name="Kim K.H."/>
            <person name="Pangilinan J."/>
            <person name="Lipzen A."/>
            <person name="Riley R."/>
            <person name="Grigoriev I.V."/>
            <person name="Spatafora J.W."/>
            <person name="Choi I.-G."/>
        </authorList>
    </citation>
    <scope>NUCLEOTIDE SEQUENCE [LARGE SCALE GENOMIC DNA]</scope>
    <source>
        <strain evidence="4 5">KUC8140</strain>
    </source>
</reference>
<sequence>MSNSEQKSESKQTVFILGGTGTTGTSIVNGLLESGKYHVILGVRSASLSKPAILKLQERGVEIRSVELSDSPEKLDAVLQGVDTVIFATSSAEVDKQPRWADAAKRVGVKRFIPDDWAIPCERGTMKKYDQKAAIHDYIKSIGLGYTFIDVGVWTAFSLPADTDTSQGMFPPSISHIISGSGDIKSATTHIPDIGKFVAEILSDPRTLNQYVFCWGEEKTQNELWEIARRVKLELTGEPLKVTPKYESEAHVVERAKNAEDGTFAQVGAEYLLSLYAKGNNIVEKAKRPEFGGALDARELYPHLKVTTVEEVARTLYKPTAQA</sequence>
<evidence type="ECO:0000256" key="1">
    <source>
        <dbReference type="ARBA" id="ARBA00022857"/>
    </source>
</evidence>
<keyword evidence="1" id="KW-0521">NADP</keyword>
<evidence type="ECO:0000259" key="3">
    <source>
        <dbReference type="Pfam" id="PF05368"/>
    </source>
</evidence>
<organism evidence="4 5">
    <name type="scientific">Schizopora paradoxa</name>
    <dbReference type="NCBI Taxonomy" id="27342"/>
    <lineage>
        <taxon>Eukaryota</taxon>
        <taxon>Fungi</taxon>
        <taxon>Dikarya</taxon>
        <taxon>Basidiomycota</taxon>
        <taxon>Agaricomycotina</taxon>
        <taxon>Agaricomycetes</taxon>
        <taxon>Hymenochaetales</taxon>
        <taxon>Schizoporaceae</taxon>
        <taxon>Schizopora</taxon>
    </lineage>
</organism>
<dbReference type="SUPFAM" id="SSF51735">
    <property type="entry name" value="NAD(P)-binding Rossmann-fold domains"/>
    <property type="match status" value="1"/>
</dbReference>
<dbReference type="EMBL" id="KQ085900">
    <property type="protein sequence ID" value="KLO17834.1"/>
    <property type="molecule type" value="Genomic_DNA"/>
</dbReference>
<keyword evidence="5" id="KW-1185">Reference proteome</keyword>
<keyword evidence="2" id="KW-0560">Oxidoreductase</keyword>
<dbReference type="AlphaFoldDB" id="A0A0H2S1F0"/>
<dbReference type="InterPro" id="IPR051609">
    <property type="entry name" value="NmrA/Isoflavone_reductase-like"/>
</dbReference>
<name>A0A0H2S1F0_9AGAM</name>
<gene>
    <name evidence="4" type="ORF">SCHPADRAFT_900209</name>
</gene>
<evidence type="ECO:0000256" key="2">
    <source>
        <dbReference type="ARBA" id="ARBA00023002"/>
    </source>
</evidence>
<accession>A0A0H2S1F0</accession>
<dbReference type="InParanoid" id="A0A0H2S1F0"/>
<dbReference type="GO" id="GO:0016491">
    <property type="term" value="F:oxidoreductase activity"/>
    <property type="evidence" value="ECO:0007669"/>
    <property type="project" value="UniProtKB-KW"/>
</dbReference>
<dbReference type="InterPro" id="IPR008030">
    <property type="entry name" value="NmrA-like"/>
</dbReference>
<proteinExistence type="predicted"/>
<feature type="domain" description="NmrA-like" evidence="3">
    <location>
        <begin position="11"/>
        <end position="311"/>
    </location>
</feature>
<evidence type="ECO:0000313" key="4">
    <source>
        <dbReference type="EMBL" id="KLO17834.1"/>
    </source>
</evidence>
<dbReference type="InterPro" id="IPR036291">
    <property type="entry name" value="NAD(P)-bd_dom_sf"/>
</dbReference>
<dbReference type="Pfam" id="PF05368">
    <property type="entry name" value="NmrA"/>
    <property type="match status" value="1"/>
</dbReference>
<dbReference type="PANTHER" id="PTHR47706:SF6">
    <property type="entry name" value="NMRA-LIKE FAMILY PROTEIN (AFU_ORTHOLOGUE AFUA_6G00280)"/>
    <property type="match status" value="1"/>
</dbReference>
<dbReference type="Gene3D" id="3.90.25.10">
    <property type="entry name" value="UDP-galactose 4-epimerase, domain 1"/>
    <property type="match status" value="1"/>
</dbReference>
<dbReference type="PANTHER" id="PTHR47706">
    <property type="entry name" value="NMRA-LIKE FAMILY PROTEIN"/>
    <property type="match status" value="1"/>
</dbReference>
<dbReference type="OrthoDB" id="9974981at2759"/>
<protein>
    <submittedName>
        <fullName evidence="4">NAD-binding protein</fullName>
    </submittedName>
</protein>
<dbReference type="STRING" id="27342.A0A0H2S1F0"/>
<dbReference type="Proteomes" id="UP000053477">
    <property type="component" value="Unassembled WGS sequence"/>
</dbReference>